<dbReference type="InterPro" id="IPR008928">
    <property type="entry name" value="6-hairpin_glycosidase_sf"/>
</dbReference>
<keyword evidence="3" id="KW-1185">Reference proteome</keyword>
<feature type="signal peptide" evidence="1">
    <location>
        <begin position="1"/>
        <end position="33"/>
    </location>
</feature>
<dbReference type="PROSITE" id="PS51257">
    <property type="entry name" value="PROKAR_LIPOPROTEIN"/>
    <property type="match status" value="1"/>
</dbReference>
<organism evidence="2 3">
    <name type="scientific">Paenibacillus oryzae</name>
    <dbReference type="NCBI Taxonomy" id="1844972"/>
    <lineage>
        <taxon>Bacteria</taxon>
        <taxon>Bacillati</taxon>
        <taxon>Bacillota</taxon>
        <taxon>Bacilli</taxon>
        <taxon>Bacillales</taxon>
        <taxon>Paenibacillaceae</taxon>
        <taxon>Paenibacillus</taxon>
    </lineage>
</organism>
<dbReference type="STRING" id="1844972.A7K91_03970"/>
<accession>A0A1A5YGN4</accession>
<dbReference type="GO" id="GO:0005975">
    <property type="term" value="P:carbohydrate metabolic process"/>
    <property type="evidence" value="ECO:0007669"/>
    <property type="project" value="InterPro"/>
</dbReference>
<proteinExistence type="predicted"/>
<comment type="caution">
    <text evidence="2">The sequence shown here is derived from an EMBL/GenBank/DDBJ whole genome shotgun (WGS) entry which is preliminary data.</text>
</comment>
<gene>
    <name evidence="2" type="ORF">A7K91_03970</name>
</gene>
<dbReference type="Gene3D" id="1.50.10.10">
    <property type="match status" value="1"/>
</dbReference>
<protein>
    <recommendedName>
        <fullName evidence="4">Glycosyl hydrolase</fullName>
    </recommendedName>
</protein>
<dbReference type="OrthoDB" id="1779554at2"/>
<dbReference type="RefSeq" id="WP_068683763.1">
    <property type="nucleotide sequence ID" value="NZ_LYPA01000064.1"/>
</dbReference>
<dbReference type="Proteomes" id="UP000092024">
    <property type="component" value="Unassembled WGS sequence"/>
</dbReference>
<keyword evidence="1" id="KW-0732">Signal</keyword>
<name>A0A1A5YGN4_9BACL</name>
<reference evidence="2 3" key="1">
    <citation type="submission" date="2016-05" db="EMBL/GenBank/DDBJ databases">
        <title>Paenibacillus oryzae. sp. nov., isolated from the rice root.</title>
        <authorList>
            <person name="Zhang J."/>
            <person name="Zhang X."/>
        </authorList>
    </citation>
    <scope>NUCLEOTIDE SEQUENCE [LARGE SCALE GENOMIC DNA]</scope>
    <source>
        <strain evidence="2 3">1DrF-4</strain>
    </source>
</reference>
<evidence type="ECO:0000256" key="1">
    <source>
        <dbReference type="SAM" id="SignalP"/>
    </source>
</evidence>
<dbReference type="SUPFAM" id="SSF48208">
    <property type="entry name" value="Six-hairpin glycosidases"/>
    <property type="match status" value="1"/>
</dbReference>
<dbReference type="InterPro" id="IPR012341">
    <property type="entry name" value="6hp_glycosidase-like_sf"/>
</dbReference>
<evidence type="ECO:0000313" key="3">
    <source>
        <dbReference type="Proteomes" id="UP000092024"/>
    </source>
</evidence>
<dbReference type="AlphaFoldDB" id="A0A1A5YGN4"/>
<feature type="chain" id="PRO_5008340320" description="Glycosyl hydrolase" evidence="1">
    <location>
        <begin position="34"/>
        <end position="384"/>
    </location>
</feature>
<evidence type="ECO:0008006" key="4">
    <source>
        <dbReference type="Google" id="ProtNLM"/>
    </source>
</evidence>
<evidence type="ECO:0000313" key="2">
    <source>
        <dbReference type="EMBL" id="OBR64749.1"/>
    </source>
</evidence>
<sequence>MLRYNRNKVVISVIVTGGLALFLAACGSQEQGAAPRPNQTESSPPVIHHFGDLSNVKDKRQQLYQFISENMTGPRGIYTNLLDTAQDSELTTGHELLSESAGLMMRQAVLTGDKSGFDRTWGVARQTFDTDQLFSYRYSPKLEKRYSVNAAIDDLRIIRALYEAGAEFQTEEYRIEADRYGARFYGTNVKNGRLYDFFDADYGVTNDFITLCYIDLKTLELLPVDTAEKNTLVGKMGTIIQDGYLTDEFPFYHTRYDYGNGGYTTESINTVESLLTILHLAEVGKHKPESISFIKEKVNAGELFGRYSTSGKAETDIRSTAIYAITAMIGSVLGDQSLYNESISKMNQFQISDKTSGMLGGFGDAGAKQAYSFDNLMALLAYSY</sequence>
<dbReference type="EMBL" id="LYPA01000064">
    <property type="protein sequence ID" value="OBR64749.1"/>
    <property type="molecule type" value="Genomic_DNA"/>
</dbReference>